<accession>A0A914YUE2</accession>
<sequence>MLEYPFALEYFVSEDRLKALKDSTENGRLKSDKFIAIKSTGVKYYLDIFPNGSDDEDRGETMIYLNLELGNEKKS</sequence>
<reference evidence="2" key="1">
    <citation type="submission" date="2022-11" db="UniProtKB">
        <authorList>
            <consortium name="WormBaseParasite"/>
        </authorList>
    </citation>
    <scope>IDENTIFICATION</scope>
</reference>
<evidence type="ECO:0000313" key="2">
    <source>
        <dbReference type="WBParaSite" id="PSU_v2.g4253.t1"/>
    </source>
</evidence>
<organism evidence="1 2">
    <name type="scientific">Panagrolaimus superbus</name>
    <dbReference type="NCBI Taxonomy" id="310955"/>
    <lineage>
        <taxon>Eukaryota</taxon>
        <taxon>Metazoa</taxon>
        <taxon>Ecdysozoa</taxon>
        <taxon>Nematoda</taxon>
        <taxon>Chromadorea</taxon>
        <taxon>Rhabditida</taxon>
        <taxon>Tylenchina</taxon>
        <taxon>Panagrolaimomorpha</taxon>
        <taxon>Panagrolaimoidea</taxon>
        <taxon>Panagrolaimidae</taxon>
        <taxon>Panagrolaimus</taxon>
    </lineage>
</organism>
<dbReference type="Proteomes" id="UP000887577">
    <property type="component" value="Unplaced"/>
</dbReference>
<proteinExistence type="predicted"/>
<evidence type="ECO:0000313" key="1">
    <source>
        <dbReference type="Proteomes" id="UP000887577"/>
    </source>
</evidence>
<protein>
    <submittedName>
        <fullName evidence="2">Uncharacterized protein</fullName>
    </submittedName>
</protein>
<keyword evidence="1" id="KW-1185">Reference proteome</keyword>
<dbReference type="AlphaFoldDB" id="A0A914YUE2"/>
<name>A0A914YUE2_9BILA</name>
<dbReference type="WBParaSite" id="PSU_v2.g4253.t1">
    <property type="protein sequence ID" value="PSU_v2.g4253.t1"/>
    <property type="gene ID" value="PSU_v2.g4253"/>
</dbReference>